<organism evidence="2 3">
    <name type="scientific">Desmophyllum pertusum</name>
    <dbReference type="NCBI Taxonomy" id="174260"/>
    <lineage>
        <taxon>Eukaryota</taxon>
        <taxon>Metazoa</taxon>
        <taxon>Cnidaria</taxon>
        <taxon>Anthozoa</taxon>
        <taxon>Hexacorallia</taxon>
        <taxon>Scleractinia</taxon>
        <taxon>Caryophylliina</taxon>
        <taxon>Caryophylliidae</taxon>
        <taxon>Desmophyllum</taxon>
    </lineage>
</organism>
<name>A0A9W9Z8C6_9CNID</name>
<feature type="chain" id="PRO_5040912953" description="S-protein homolog" evidence="1">
    <location>
        <begin position="26"/>
        <end position="130"/>
    </location>
</feature>
<keyword evidence="3" id="KW-1185">Reference proteome</keyword>
<proteinExistence type="predicted"/>
<keyword evidence="1" id="KW-0732">Signal</keyword>
<dbReference type="AlphaFoldDB" id="A0A9W9Z8C6"/>
<gene>
    <name evidence="2" type="ORF">OS493_002144</name>
</gene>
<dbReference type="Proteomes" id="UP001163046">
    <property type="component" value="Unassembled WGS sequence"/>
</dbReference>
<comment type="caution">
    <text evidence="2">The sequence shown here is derived from an EMBL/GenBank/DDBJ whole genome shotgun (WGS) entry which is preliminary data.</text>
</comment>
<evidence type="ECO:0000256" key="1">
    <source>
        <dbReference type="SAM" id="SignalP"/>
    </source>
</evidence>
<evidence type="ECO:0000313" key="3">
    <source>
        <dbReference type="Proteomes" id="UP001163046"/>
    </source>
</evidence>
<feature type="signal peptide" evidence="1">
    <location>
        <begin position="1"/>
        <end position="25"/>
    </location>
</feature>
<accession>A0A9W9Z8C6</accession>
<sequence length="130" mass="14412">MAAGSVRKCVFFYLLFPSILSVTGALKCEEISISTLSRNVTFKVSHNESSIIAVCVHGGELTLYRLWGSVIVVLEFESTDVQFYEAESCSALNPANQSWASILQSFVTSRNVMDHIIFKHSPFKTSCFCS</sequence>
<dbReference type="OrthoDB" id="509138at2759"/>
<evidence type="ECO:0000313" key="2">
    <source>
        <dbReference type="EMBL" id="KAJ7375384.1"/>
    </source>
</evidence>
<reference evidence="2" key="1">
    <citation type="submission" date="2023-01" db="EMBL/GenBank/DDBJ databases">
        <title>Genome assembly of the deep-sea coral Lophelia pertusa.</title>
        <authorList>
            <person name="Herrera S."/>
            <person name="Cordes E."/>
        </authorList>
    </citation>
    <scope>NUCLEOTIDE SEQUENCE</scope>
    <source>
        <strain evidence="2">USNM1676648</strain>
        <tissue evidence="2">Polyp</tissue>
    </source>
</reference>
<evidence type="ECO:0008006" key="4">
    <source>
        <dbReference type="Google" id="ProtNLM"/>
    </source>
</evidence>
<protein>
    <recommendedName>
        <fullName evidence="4">S-protein homolog</fullName>
    </recommendedName>
</protein>
<dbReference type="EMBL" id="MU826826">
    <property type="protein sequence ID" value="KAJ7375384.1"/>
    <property type="molecule type" value="Genomic_DNA"/>
</dbReference>